<proteinExistence type="predicted"/>
<sequence length="403" mass="44782">MFPYYLNDPREFVDDYCTIVPNNGPAFDDLFAAATESFPLNDAKPDNQTLSVSAALSPFPSSSGSSLSAGSPSLHEEEAATDSDPDSDVEELSLEYPTELSADLLRAQSIAAEDSVLSLPSTLHNPLLALENCSVQQPSQKRNVKSRRSVSRSPSAVPPTSSRRPTKDQSHSSLFSAPDPDYDPVSESDGDATDDEYVPSPPLNPLKRRRNSSVSSKHQSHTSTSPRASPAAYERRPTKKPRVPPPSRNEQASSMEAIRAALASPNPDFICPFCGWKQMNQRVPDYKRHVRTHIRAVDNDKSQGWWCKGVRLDDDLARNLPPSAEMYLFLDEWRAGGCQRSFARRDALKRHLDNPNCYDSYDVIRSLPPNSVFFLSCSSKPVAIASSHFSRHPFDREHMFPFL</sequence>
<dbReference type="EMBL" id="LUEZ02000107">
    <property type="protein sequence ID" value="RDB17846.1"/>
    <property type="molecule type" value="Genomic_DNA"/>
</dbReference>
<accession>A0A369JG95</accession>
<feature type="compositionally biased region" description="Low complexity" evidence="1">
    <location>
        <begin position="212"/>
        <end position="225"/>
    </location>
</feature>
<feature type="compositionally biased region" description="Low complexity" evidence="1">
    <location>
        <begin position="61"/>
        <end position="73"/>
    </location>
</feature>
<protein>
    <recommendedName>
        <fullName evidence="4">C2H2-type domain-containing protein</fullName>
    </recommendedName>
</protein>
<gene>
    <name evidence="2" type="ORF">Hypma_000776</name>
</gene>
<feature type="region of interest" description="Disordered" evidence="1">
    <location>
        <begin position="134"/>
        <end position="252"/>
    </location>
</feature>
<organism evidence="2 3">
    <name type="scientific">Hypsizygus marmoreus</name>
    <name type="common">White beech mushroom</name>
    <name type="synonym">Agaricus marmoreus</name>
    <dbReference type="NCBI Taxonomy" id="39966"/>
    <lineage>
        <taxon>Eukaryota</taxon>
        <taxon>Fungi</taxon>
        <taxon>Dikarya</taxon>
        <taxon>Basidiomycota</taxon>
        <taxon>Agaricomycotina</taxon>
        <taxon>Agaricomycetes</taxon>
        <taxon>Agaricomycetidae</taxon>
        <taxon>Agaricales</taxon>
        <taxon>Tricholomatineae</taxon>
        <taxon>Lyophyllaceae</taxon>
        <taxon>Hypsizygus</taxon>
    </lineage>
</organism>
<dbReference type="InParanoid" id="A0A369JG95"/>
<evidence type="ECO:0008006" key="4">
    <source>
        <dbReference type="Google" id="ProtNLM"/>
    </source>
</evidence>
<dbReference type="OrthoDB" id="8922241at2759"/>
<dbReference type="STRING" id="39966.A0A369JG95"/>
<feature type="region of interest" description="Disordered" evidence="1">
    <location>
        <begin position="61"/>
        <end position="92"/>
    </location>
</feature>
<dbReference type="Proteomes" id="UP000076154">
    <property type="component" value="Unassembled WGS sequence"/>
</dbReference>
<dbReference type="AlphaFoldDB" id="A0A369JG95"/>
<feature type="compositionally biased region" description="Acidic residues" evidence="1">
    <location>
        <begin position="79"/>
        <end position="92"/>
    </location>
</feature>
<reference evidence="2" key="1">
    <citation type="submission" date="2018-04" db="EMBL/GenBank/DDBJ databases">
        <title>Whole genome sequencing of Hypsizygus marmoreus.</title>
        <authorList>
            <person name="Choi I.-G."/>
            <person name="Min B."/>
            <person name="Kim J.-G."/>
            <person name="Kim S."/>
            <person name="Oh Y.-L."/>
            <person name="Kong W.-S."/>
            <person name="Park H."/>
            <person name="Jeong J."/>
            <person name="Song E.-S."/>
        </authorList>
    </citation>
    <scope>NUCLEOTIDE SEQUENCE [LARGE SCALE GENOMIC DNA]</scope>
    <source>
        <strain evidence="2">51987-8</strain>
    </source>
</reference>
<name>A0A369JG95_HYPMA</name>
<evidence type="ECO:0000313" key="3">
    <source>
        <dbReference type="Proteomes" id="UP000076154"/>
    </source>
</evidence>
<evidence type="ECO:0000313" key="2">
    <source>
        <dbReference type="EMBL" id="RDB17846.1"/>
    </source>
</evidence>
<feature type="compositionally biased region" description="Low complexity" evidence="1">
    <location>
        <begin position="151"/>
        <end position="163"/>
    </location>
</feature>
<feature type="compositionally biased region" description="Acidic residues" evidence="1">
    <location>
        <begin position="180"/>
        <end position="197"/>
    </location>
</feature>
<evidence type="ECO:0000256" key="1">
    <source>
        <dbReference type="SAM" id="MobiDB-lite"/>
    </source>
</evidence>
<comment type="caution">
    <text evidence="2">The sequence shown here is derived from an EMBL/GenBank/DDBJ whole genome shotgun (WGS) entry which is preliminary data.</text>
</comment>
<keyword evidence="3" id="KW-1185">Reference proteome</keyword>